<feature type="transmembrane region" description="Helical" evidence="1">
    <location>
        <begin position="156"/>
        <end position="173"/>
    </location>
</feature>
<feature type="transmembrane region" description="Helical" evidence="1">
    <location>
        <begin position="367"/>
        <end position="383"/>
    </location>
</feature>
<feature type="transmembrane region" description="Helical" evidence="1">
    <location>
        <begin position="119"/>
        <end position="136"/>
    </location>
</feature>
<feature type="transmembrane region" description="Helical" evidence="1">
    <location>
        <begin position="313"/>
        <end position="332"/>
    </location>
</feature>
<sequence length="385" mass="42767">MVSDLGSIELSRRDAVRDNVYIASLFVGGVIFLFALQQPYSLFMGFAFSVLYFFFLGGAKTFSLVSLLLLSLSVVIVSLPSVFLHHGLSPLFYVCSTLFVAGAAFSFSRLSIARSLKSLHIVFWFFWGVTLCLWGVHRNSAEPLGEIISGSSTNGIPSYFIVLQVAVSLAFLLCHSRLPILTPIATLVVAFLGLGRGSIVVALALLMASLAFNFLFFYGRSILVRGALCSLLSLVSVISLIVGFYVLGDFLSAYIERSKFSSGLMDPYRALILSEYLDRLDFLGVLFGGSYEGTVIDLKYDGNPHVAFIRTHAFYGLPGLLLVLFSPFILFFARRPLRFRVVGFSFLCLLLVRALTEPILFPTLLDFFYLYIFFIFFKVHAVAKR</sequence>
<keyword evidence="1" id="KW-1133">Transmembrane helix</keyword>
<gene>
    <name evidence="2" type="ORF">SIM71_03870</name>
</gene>
<feature type="transmembrane region" description="Helical" evidence="1">
    <location>
        <begin position="231"/>
        <end position="255"/>
    </location>
</feature>
<keyword evidence="3" id="KW-1185">Reference proteome</keyword>
<dbReference type="EMBL" id="JAWXXP010000001">
    <property type="protein sequence ID" value="MDX5991182.1"/>
    <property type="molecule type" value="Genomic_DNA"/>
</dbReference>
<name>A0ABU4PTE5_9GAMM</name>
<organism evidence="2 3">
    <name type="scientific">Ectopseudomonas alcaliphila</name>
    <dbReference type="NCBI Taxonomy" id="101564"/>
    <lineage>
        <taxon>Bacteria</taxon>
        <taxon>Pseudomonadati</taxon>
        <taxon>Pseudomonadota</taxon>
        <taxon>Gammaproteobacteria</taxon>
        <taxon>Pseudomonadales</taxon>
        <taxon>Pseudomonadaceae</taxon>
        <taxon>Ectopseudomonas</taxon>
    </lineage>
</organism>
<feature type="transmembrane region" description="Helical" evidence="1">
    <location>
        <begin position="339"/>
        <end position="361"/>
    </location>
</feature>
<keyword evidence="1" id="KW-0472">Membrane</keyword>
<evidence type="ECO:0000313" key="2">
    <source>
        <dbReference type="EMBL" id="MDX5991182.1"/>
    </source>
</evidence>
<keyword evidence="1" id="KW-0812">Transmembrane</keyword>
<comment type="caution">
    <text evidence="2">The sequence shown here is derived from an EMBL/GenBank/DDBJ whole genome shotgun (WGS) entry which is preliminary data.</text>
</comment>
<proteinExistence type="predicted"/>
<feature type="transmembrane region" description="Helical" evidence="1">
    <location>
        <begin position="64"/>
        <end position="84"/>
    </location>
</feature>
<evidence type="ECO:0000256" key="1">
    <source>
        <dbReference type="SAM" id="Phobius"/>
    </source>
</evidence>
<feature type="transmembrane region" description="Helical" evidence="1">
    <location>
        <begin position="178"/>
        <end position="194"/>
    </location>
</feature>
<reference evidence="2 3" key="1">
    <citation type="submission" date="2023-11" db="EMBL/GenBank/DDBJ databases">
        <title>MicrobeMod: A computational toolkit for identifying prokaryotic methylation and restriction-modification with nanopore sequencing.</title>
        <authorList>
            <person name="Crits-Christoph A."/>
            <person name="Kang S.C."/>
            <person name="Lee H."/>
            <person name="Ostrov N."/>
        </authorList>
    </citation>
    <scope>NUCLEOTIDE SEQUENCE [LARGE SCALE GENOMIC DNA]</scope>
    <source>
        <strain evidence="2 3">ATCC BAA-571</strain>
    </source>
</reference>
<evidence type="ECO:0008006" key="4">
    <source>
        <dbReference type="Google" id="ProtNLM"/>
    </source>
</evidence>
<feature type="transmembrane region" description="Helical" evidence="1">
    <location>
        <begin position="200"/>
        <end position="219"/>
    </location>
</feature>
<dbReference type="RefSeq" id="WP_139202841.1">
    <property type="nucleotide sequence ID" value="NZ_CBCSET010000001.1"/>
</dbReference>
<feature type="transmembrane region" description="Helical" evidence="1">
    <location>
        <begin position="42"/>
        <end position="59"/>
    </location>
</feature>
<evidence type="ECO:0000313" key="3">
    <source>
        <dbReference type="Proteomes" id="UP001278050"/>
    </source>
</evidence>
<protein>
    <recommendedName>
        <fullName evidence="4">O-antigen ligase-like membrane protein</fullName>
    </recommendedName>
</protein>
<feature type="transmembrane region" description="Helical" evidence="1">
    <location>
        <begin position="90"/>
        <end position="107"/>
    </location>
</feature>
<accession>A0ABU4PTE5</accession>
<feature type="transmembrane region" description="Helical" evidence="1">
    <location>
        <begin position="20"/>
        <end position="36"/>
    </location>
</feature>
<dbReference type="Proteomes" id="UP001278050">
    <property type="component" value="Unassembled WGS sequence"/>
</dbReference>